<feature type="transmembrane region" description="Helical" evidence="6">
    <location>
        <begin position="512"/>
        <end position="545"/>
    </location>
</feature>
<dbReference type="EMBL" id="MUZR01000030">
    <property type="protein sequence ID" value="OOC09900.1"/>
    <property type="molecule type" value="Genomic_DNA"/>
</dbReference>
<proteinExistence type="predicted"/>
<dbReference type="SUPFAM" id="SSF52091">
    <property type="entry name" value="SpoIIaa-like"/>
    <property type="match status" value="1"/>
</dbReference>
<feature type="domain" description="STAS" evidence="7">
    <location>
        <begin position="567"/>
        <end position="681"/>
    </location>
</feature>
<feature type="coiled-coil region" evidence="5">
    <location>
        <begin position="246"/>
        <end position="302"/>
    </location>
</feature>
<keyword evidence="4 6" id="KW-0472">Membrane</keyword>
<evidence type="ECO:0000256" key="5">
    <source>
        <dbReference type="SAM" id="Coils"/>
    </source>
</evidence>
<feature type="transmembrane region" description="Helical" evidence="6">
    <location>
        <begin position="379"/>
        <end position="401"/>
    </location>
</feature>
<comment type="subcellular location">
    <subcellularLocation>
        <location evidence="1">Membrane</location>
        <topology evidence="1">Multi-pass membrane protein</topology>
    </subcellularLocation>
</comment>
<dbReference type="GO" id="GO:0016020">
    <property type="term" value="C:membrane"/>
    <property type="evidence" value="ECO:0007669"/>
    <property type="project" value="UniProtKB-SubCell"/>
</dbReference>
<dbReference type="GO" id="GO:0055085">
    <property type="term" value="P:transmembrane transport"/>
    <property type="evidence" value="ECO:0007669"/>
    <property type="project" value="InterPro"/>
</dbReference>
<evidence type="ECO:0000313" key="9">
    <source>
        <dbReference type="Proteomes" id="UP000189177"/>
    </source>
</evidence>
<dbReference type="InterPro" id="IPR001902">
    <property type="entry name" value="SLC26A/SulP_fam"/>
</dbReference>
<keyword evidence="3 6" id="KW-1133">Transmembrane helix</keyword>
<evidence type="ECO:0000256" key="6">
    <source>
        <dbReference type="SAM" id="Phobius"/>
    </source>
</evidence>
<reference evidence="8 9" key="1">
    <citation type="submission" date="2017-02" db="EMBL/GenBank/DDBJ databases">
        <title>Genomic diversity within the haloalkaliphilic genus Thioalkalivibrio.</title>
        <authorList>
            <person name="Ahn A.-C."/>
            <person name="Meier-Kolthoff J."/>
            <person name="Overmars L."/>
            <person name="Richter M."/>
            <person name="Woyke T."/>
            <person name="Sorokin D.Y."/>
            <person name="Muyzer G."/>
        </authorList>
    </citation>
    <scope>NUCLEOTIDE SEQUENCE [LARGE SCALE GENOMIC DNA]</scope>
    <source>
        <strain evidence="8 9">HL17</strain>
    </source>
</reference>
<dbReference type="Pfam" id="PF00916">
    <property type="entry name" value="Sulfate_transp"/>
    <property type="match status" value="2"/>
</dbReference>
<protein>
    <submittedName>
        <fullName evidence="8">Sodium-independent anion transporter</fullName>
    </submittedName>
</protein>
<dbReference type="Pfam" id="PF01740">
    <property type="entry name" value="STAS"/>
    <property type="match status" value="1"/>
</dbReference>
<organism evidence="8 9">
    <name type="scientific">Thioalkalivibrio halophilus</name>
    <dbReference type="NCBI Taxonomy" id="252474"/>
    <lineage>
        <taxon>Bacteria</taxon>
        <taxon>Pseudomonadati</taxon>
        <taxon>Pseudomonadota</taxon>
        <taxon>Gammaproteobacteria</taxon>
        <taxon>Chromatiales</taxon>
        <taxon>Ectothiorhodospiraceae</taxon>
        <taxon>Thioalkalivibrio</taxon>
    </lineage>
</organism>
<evidence type="ECO:0000256" key="1">
    <source>
        <dbReference type="ARBA" id="ARBA00004141"/>
    </source>
</evidence>
<dbReference type="STRING" id="252474.B1A74_08625"/>
<dbReference type="InterPro" id="IPR002645">
    <property type="entry name" value="STAS_dom"/>
</dbReference>
<keyword evidence="2 6" id="KW-0812">Transmembrane</keyword>
<dbReference type="InterPro" id="IPR036513">
    <property type="entry name" value="STAS_dom_sf"/>
</dbReference>
<feature type="transmembrane region" description="Helical" evidence="6">
    <location>
        <begin position="51"/>
        <end position="68"/>
    </location>
</feature>
<dbReference type="PROSITE" id="PS50801">
    <property type="entry name" value="STAS"/>
    <property type="match status" value="1"/>
</dbReference>
<accession>A0A1V2ZXR2</accession>
<comment type="caution">
    <text evidence="8">The sequence shown here is derived from an EMBL/GenBank/DDBJ whole genome shotgun (WGS) entry which is preliminary data.</text>
</comment>
<dbReference type="RefSeq" id="WP_077244389.1">
    <property type="nucleotide sequence ID" value="NZ_MUZR01000030.1"/>
</dbReference>
<name>A0A1V2ZXR2_9GAMM</name>
<gene>
    <name evidence="8" type="ORF">B1A74_08625</name>
</gene>
<dbReference type="OrthoDB" id="9769739at2"/>
<feature type="transmembrane region" description="Helical" evidence="6">
    <location>
        <begin position="482"/>
        <end position="500"/>
    </location>
</feature>
<feature type="transmembrane region" description="Helical" evidence="6">
    <location>
        <begin position="75"/>
        <end position="94"/>
    </location>
</feature>
<dbReference type="InterPro" id="IPR011547">
    <property type="entry name" value="SLC26A/SulP_dom"/>
</dbReference>
<evidence type="ECO:0000256" key="4">
    <source>
        <dbReference type="ARBA" id="ARBA00023136"/>
    </source>
</evidence>
<dbReference type="Gene3D" id="3.30.750.24">
    <property type="entry name" value="STAS domain"/>
    <property type="match status" value="1"/>
</dbReference>
<dbReference type="Proteomes" id="UP000189177">
    <property type="component" value="Unassembled WGS sequence"/>
</dbReference>
<evidence type="ECO:0000256" key="2">
    <source>
        <dbReference type="ARBA" id="ARBA00022692"/>
    </source>
</evidence>
<dbReference type="AlphaFoldDB" id="A0A1V2ZXR2"/>
<dbReference type="CDD" id="cd07042">
    <property type="entry name" value="STAS_SulP_like_sulfate_transporter"/>
    <property type="match status" value="1"/>
</dbReference>
<keyword evidence="9" id="KW-1185">Reference proteome</keyword>
<feature type="transmembrane region" description="Helical" evidence="6">
    <location>
        <begin position="204"/>
        <end position="223"/>
    </location>
</feature>
<sequence length="700" mass="75065">MNSMLLNLFPFLRWRPTKDTINADLIAGISVALVLIPQSMAYAQLAGLPPVYGLYASLLPVMIAALWGSSNQLATGPVAVVSLLTASALIPLAAEGSSEFIALAIVLAFLVGVVQLVLGLFRLGSIVSFISHPVIVGFTNAAAIIIALSQLNKILGVSVDTSGHFMVGLWGVVQQIGDVHLPTLAFGLGAIALMVAMKRVVPKIPGVLVAVVVTILISWAIGYEQKAEVAADRVAPADVVALAEEVDSRSGALADIEQRIRELEAEVDEVERAEAVRIRHEIDTLGLERDEQRSELRDLRDQLGAISLRRVPGEDDAPARFIREDHLTDAEREQADSTDWRIERVDNDTMHLDGGGSVVGNVPQGLPAPTIPDLSLGNIMTLLTTAFVIALVGFTEAIAIAKAMAARTGQRLDPSKELIGQGLANISGSFTQGYPVSGSFSRSAVNLNSGAKTGLSSLFTAVIIGIALLFLTPLIYHLPEAVLAAIIMMAVAGLVNFKAIKHAWVANKHDGIAAIVTFLATLAMAPNLDYGILTGAGLAIILYLYRSMQPRVSELARYEDGTLREARRYGLQTDEKIALMRFDGSLYFANVPYFEDAVLDLAASHPQAKYIIIVGKGINEIDASGEETVHQLVHRLKARGVTLVFAGVKAQVLEVMERTGLDELIGKDNIFRSTDRAVEVCRERVGETRVEADAGQESRS</sequence>
<feature type="transmembrane region" description="Helical" evidence="6">
    <location>
        <begin position="133"/>
        <end position="151"/>
    </location>
</feature>
<evidence type="ECO:0000259" key="7">
    <source>
        <dbReference type="PROSITE" id="PS50801"/>
    </source>
</evidence>
<feature type="transmembrane region" description="Helical" evidence="6">
    <location>
        <begin position="179"/>
        <end position="197"/>
    </location>
</feature>
<evidence type="ECO:0000313" key="8">
    <source>
        <dbReference type="EMBL" id="OOC09900.1"/>
    </source>
</evidence>
<feature type="transmembrane region" description="Helical" evidence="6">
    <location>
        <begin position="458"/>
        <end position="476"/>
    </location>
</feature>
<keyword evidence="5" id="KW-0175">Coiled coil</keyword>
<evidence type="ECO:0000256" key="3">
    <source>
        <dbReference type="ARBA" id="ARBA00022989"/>
    </source>
</evidence>
<feature type="transmembrane region" description="Helical" evidence="6">
    <location>
        <begin position="100"/>
        <end position="121"/>
    </location>
</feature>
<dbReference type="PANTHER" id="PTHR11814">
    <property type="entry name" value="SULFATE TRANSPORTER"/>
    <property type="match status" value="1"/>
</dbReference>